<evidence type="ECO:0000313" key="1">
    <source>
        <dbReference type="EMBL" id="NVO22730.1"/>
    </source>
</evidence>
<dbReference type="EMBL" id="JABCJE010000002">
    <property type="protein sequence ID" value="NVO22730.1"/>
    <property type="molecule type" value="Genomic_DNA"/>
</dbReference>
<dbReference type="InterPro" id="IPR036249">
    <property type="entry name" value="Thioredoxin-like_sf"/>
</dbReference>
<name>A0A850Q7K7_9RHOB</name>
<gene>
    <name evidence="1" type="ORF">HJ536_05105</name>
</gene>
<protein>
    <submittedName>
        <fullName evidence="1">Thioredoxin family protein</fullName>
    </submittedName>
</protein>
<proteinExistence type="predicted"/>
<dbReference type="SUPFAM" id="SSF52833">
    <property type="entry name" value="Thioredoxin-like"/>
    <property type="match status" value="1"/>
</dbReference>
<evidence type="ECO:0000313" key="2">
    <source>
        <dbReference type="Proteomes" id="UP000592216"/>
    </source>
</evidence>
<dbReference type="Proteomes" id="UP000592216">
    <property type="component" value="Unassembled WGS sequence"/>
</dbReference>
<dbReference type="Gene3D" id="3.40.30.10">
    <property type="entry name" value="Glutaredoxin"/>
    <property type="match status" value="1"/>
</dbReference>
<organism evidence="1 2">
    <name type="scientific">Donghicola mangrovi</name>
    <dbReference type="NCBI Taxonomy" id="2729614"/>
    <lineage>
        <taxon>Bacteria</taxon>
        <taxon>Pseudomonadati</taxon>
        <taxon>Pseudomonadota</taxon>
        <taxon>Alphaproteobacteria</taxon>
        <taxon>Rhodobacterales</taxon>
        <taxon>Roseobacteraceae</taxon>
        <taxon>Donghicola</taxon>
    </lineage>
</organism>
<accession>A0A850Q7K7</accession>
<dbReference type="AlphaFoldDB" id="A0A850Q7K7"/>
<sequence>MVPFAVPAAELVMVEQVGCAYCARWHKEIGPIYPKTPVSVSAPLRTVQLTSLDTADFEITRPVVFTPTFLLVDEGRELARLEGYAGEHFFWPLVEKMVADHTGLTPANAVSSGGS</sequence>
<reference evidence="1 2" key="1">
    <citation type="submission" date="2020-04" db="EMBL/GenBank/DDBJ databases">
        <title>Donghicola sp., a member of the Rhodobacteraceae family isolated from mangrove forest in Thailand.</title>
        <authorList>
            <person name="Charoenyingcharoen P."/>
            <person name="Yukphan P."/>
        </authorList>
    </citation>
    <scope>NUCLEOTIDE SEQUENCE [LARGE SCALE GENOMIC DNA]</scope>
    <source>
        <strain evidence="1 2">B5-SW-15</strain>
    </source>
</reference>
<comment type="caution">
    <text evidence="1">The sequence shown here is derived from an EMBL/GenBank/DDBJ whole genome shotgun (WGS) entry which is preliminary data.</text>
</comment>